<dbReference type="InterPro" id="IPR050486">
    <property type="entry name" value="Mannose-1P_guanyltransferase"/>
</dbReference>
<gene>
    <name evidence="2" type="ORF">BU251_04270</name>
</gene>
<dbReference type="Proteomes" id="UP000287243">
    <property type="component" value="Chromosome"/>
</dbReference>
<keyword evidence="2" id="KW-0808">Transferase</keyword>
<dbReference type="Gene3D" id="3.90.550.10">
    <property type="entry name" value="Spore Coat Polysaccharide Biosynthesis Protein SpsA, Chain A"/>
    <property type="match status" value="1"/>
</dbReference>
<name>A0A410P4F0_VELA1</name>
<dbReference type="Pfam" id="PF00483">
    <property type="entry name" value="NTP_transferase"/>
    <property type="match status" value="1"/>
</dbReference>
<dbReference type="PANTHER" id="PTHR22572">
    <property type="entry name" value="SUGAR-1-PHOSPHATE GUANYL TRANSFERASE"/>
    <property type="match status" value="1"/>
</dbReference>
<evidence type="ECO:0000259" key="1">
    <source>
        <dbReference type="Pfam" id="PF00483"/>
    </source>
</evidence>
<dbReference type="RefSeq" id="WP_128699644.1">
    <property type="nucleotide sequence ID" value="NZ_CP019384.1"/>
</dbReference>
<dbReference type="InterPro" id="IPR029044">
    <property type="entry name" value="Nucleotide-diphossugar_trans"/>
</dbReference>
<evidence type="ECO:0000313" key="2">
    <source>
        <dbReference type="EMBL" id="QAT17003.1"/>
    </source>
</evidence>
<accession>A0A410P4F0</accession>
<sequence length="234" mass="26012">MSKNMQVVILAGGRGTRLGRLTDDIPKPMVPIHGKPFLYYDLQMLKAQGYRDILILTGYLGKRIEEYFKDGVGLDLHIAYSHEETPLGTGGALKLAENKISGNFILMNGDTLFPLELHELVDFFYRQDRMGAIAVSKDPSCRPAFNITTNEDGLVKAYHKKLPSSGASYASGGVGVFKHDLLQTIPAGRPCSLEEDVYDILIRNHDLAAYVAQGPFYDMGTQERLKIIREFLAT</sequence>
<feature type="domain" description="Nucleotidyl transferase" evidence="1">
    <location>
        <begin position="7"/>
        <end position="225"/>
    </location>
</feature>
<dbReference type="KEGG" id="vai:BU251_04270"/>
<dbReference type="InterPro" id="IPR005835">
    <property type="entry name" value="NTP_transferase_dom"/>
</dbReference>
<evidence type="ECO:0000313" key="3">
    <source>
        <dbReference type="Proteomes" id="UP000287243"/>
    </source>
</evidence>
<dbReference type="AlphaFoldDB" id="A0A410P4F0"/>
<dbReference type="OrthoDB" id="9788272at2"/>
<keyword evidence="3" id="KW-1185">Reference proteome</keyword>
<proteinExistence type="predicted"/>
<dbReference type="EMBL" id="CP019384">
    <property type="protein sequence ID" value="QAT17003.1"/>
    <property type="molecule type" value="Genomic_DNA"/>
</dbReference>
<dbReference type="SUPFAM" id="SSF53448">
    <property type="entry name" value="Nucleotide-diphospho-sugar transferases"/>
    <property type="match status" value="1"/>
</dbReference>
<organism evidence="2 3">
    <name type="scientific">Velamenicoccus archaeovorus</name>
    <dbReference type="NCBI Taxonomy" id="1930593"/>
    <lineage>
        <taxon>Bacteria</taxon>
        <taxon>Pseudomonadati</taxon>
        <taxon>Candidatus Omnitrophota</taxon>
        <taxon>Candidatus Velamenicoccus</taxon>
    </lineage>
</organism>
<dbReference type="GO" id="GO:0016740">
    <property type="term" value="F:transferase activity"/>
    <property type="evidence" value="ECO:0007669"/>
    <property type="project" value="UniProtKB-KW"/>
</dbReference>
<reference evidence="2 3" key="1">
    <citation type="submission" date="2017-01" db="EMBL/GenBank/DDBJ databases">
        <title>First insights into the biology of 'candidatus Vampirococcus archaeovorus'.</title>
        <authorList>
            <person name="Kizina J."/>
            <person name="Jordan S."/>
            <person name="Stueber K."/>
            <person name="Reinhardt R."/>
            <person name="Harder J."/>
        </authorList>
    </citation>
    <scope>NUCLEOTIDE SEQUENCE [LARGE SCALE GENOMIC DNA]</scope>
    <source>
        <strain evidence="2 3">LiM</strain>
    </source>
</reference>
<protein>
    <submittedName>
        <fullName evidence="2">D-glycero-D-manno-heptose 1-phosphate guanosyltransferase</fullName>
    </submittedName>
</protein>